<dbReference type="RefSeq" id="WP_173261126.1">
    <property type="nucleotide sequence ID" value="NZ_BLLG01000001.1"/>
</dbReference>
<organism evidence="1 2">
    <name type="scientific">Streptomyces pacificus</name>
    <dbReference type="NCBI Taxonomy" id="2705029"/>
    <lineage>
        <taxon>Bacteria</taxon>
        <taxon>Bacillati</taxon>
        <taxon>Actinomycetota</taxon>
        <taxon>Actinomycetes</taxon>
        <taxon>Kitasatosporales</taxon>
        <taxon>Streptomycetaceae</taxon>
        <taxon>Streptomyces</taxon>
    </lineage>
</organism>
<protein>
    <submittedName>
        <fullName evidence="1">Uncharacterized protein</fullName>
    </submittedName>
</protein>
<dbReference type="AlphaFoldDB" id="A0A6A0AQ13"/>
<name>A0A6A0AQ13_9ACTN</name>
<dbReference type="EMBL" id="BLLG01000001">
    <property type="protein sequence ID" value="GFH34331.1"/>
    <property type="molecule type" value="Genomic_DNA"/>
</dbReference>
<evidence type="ECO:0000313" key="1">
    <source>
        <dbReference type="EMBL" id="GFH34331.1"/>
    </source>
</evidence>
<dbReference type="Proteomes" id="UP000484988">
    <property type="component" value="Unassembled WGS sequence"/>
</dbReference>
<accession>A0A6A0AQ13</accession>
<evidence type="ECO:0000313" key="2">
    <source>
        <dbReference type="Proteomes" id="UP000484988"/>
    </source>
</evidence>
<gene>
    <name evidence="1" type="ORF">SCWH03_05450</name>
</gene>
<sequence>MTRWYPSQGTKYGGTHPPRTTINRIGEHSSAMRRQEQRIHDKQILANYVQLQPGVLVIWDRQPYRVVEVAERPVDLWGEKHEERFATALEHWEIGGKRGDRPEKETWGGRPMVFVLAADGKPHEKPLHLIGPANHAWDVLPEHYWICSACGDLPPCRHQEAERIADRQAAHADVLMDIPPGHCLACGEVITRRQQATRFPGPNLWRPDFGENSAVFHARLECSTPRERYRELWEAQACGGMKQQSSLFPDDNPAA</sequence>
<reference evidence="1 2" key="1">
    <citation type="submission" date="2020-02" db="EMBL/GenBank/DDBJ databases">
        <title>Whole Genome Shotgun Sequence of Streptomyces sp. strain CWH03.</title>
        <authorList>
            <person name="Dohra H."/>
            <person name="Kodani S."/>
            <person name="Yamamura H."/>
        </authorList>
    </citation>
    <scope>NUCLEOTIDE SEQUENCE [LARGE SCALE GENOMIC DNA]</scope>
    <source>
        <strain evidence="1 2">CWH03</strain>
    </source>
</reference>
<proteinExistence type="predicted"/>
<comment type="caution">
    <text evidence="1">The sequence shown here is derived from an EMBL/GenBank/DDBJ whole genome shotgun (WGS) entry which is preliminary data.</text>
</comment>
<keyword evidence="2" id="KW-1185">Reference proteome</keyword>